<proteinExistence type="evidence at transcript level"/>
<dbReference type="EMBL" id="S40543">
    <property type="protein sequence ID" value="AAB22609.2"/>
    <property type="molecule type" value="mRNA"/>
</dbReference>
<accession>Q16479</accession>
<organism evidence="1">
    <name type="scientific">Homo sapiens</name>
    <name type="common">Human</name>
    <dbReference type="NCBI Taxonomy" id="9606"/>
    <lineage>
        <taxon>Eukaryota</taxon>
        <taxon>Metazoa</taxon>
        <taxon>Chordata</taxon>
        <taxon>Craniata</taxon>
        <taxon>Vertebrata</taxon>
        <taxon>Euteleostomi</taxon>
        <taxon>Mammalia</taxon>
        <taxon>Eutheria</taxon>
        <taxon>Euarchontoglires</taxon>
        <taxon>Primates</taxon>
        <taxon>Haplorrhini</taxon>
        <taxon>Catarrhini</taxon>
        <taxon>Hominidae</taxon>
        <taxon>Homo</taxon>
    </lineage>
</organism>
<evidence type="ECO:0000313" key="1">
    <source>
        <dbReference type="EMBL" id="AAB22609.2"/>
    </source>
</evidence>
<reference evidence="1" key="1">
    <citation type="journal article" date="1992" name="J. Clin. Invest.">
        <title>The familial hypercholesterolemia (FH)-North Karelia mutation of the low density lipoprotein receptor gene deletes seven nucleotides of exon 6 and is a common cause of FH in Finland.</title>
        <authorList>
            <person name="Koivisto U.M."/>
            <person name="Turtola H."/>
            <person name="Aalto-Setala K."/>
            <person name="Top B."/>
            <person name="Frants R.R."/>
            <person name="Kovanen P.T."/>
            <person name="Syvanen A.C."/>
            <person name="Kontula K."/>
        </authorList>
    </citation>
    <scope>NUCLEOTIDE SEQUENCE</scope>
</reference>
<name>Q16479_HUMAN</name>
<keyword evidence="1" id="KW-0449">Lipoprotein</keyword>
<keyword evidence="1" id="KW-0675">Receptor</keyword>
<sequence>KSAGPTNAWTTTAAVPTSAMTLRSATSACAPTASSWWPSEDAKISMSVRIPTPAASSA</sequence>
<feature type="non-terminal residue" evidence="1">
    <location>
        <position position="1"/>
    </location>
</feature>
<dbReference type="AlphaFoldDB" id="Q16479"/>
<protein>
    <submittedName>
        <fullName evidence="1">Low density lipoprotein receptor</fullName>
    </submittedName>
</protein>